<feature type="domain" description="Aminoglycoside phosphotransferase" evidence="1">
    <location>
        <begin position="65"/>
        <end position="272"/>
    </location>
</feature>
<evidence type="ECO:0000313" key="2">
    <source>
        <dbReference type="EMBL" id="KAF9758500.1"/>
    </source>
</evidence>
<evidence type="ECO:0000259" key="1">
    <source>
        <dbReference type="Pfam" id="PF01636"/>
    </source>
</evidence>
<dbReference type="Pfam" id="PF01636">
    <property type="entry name" value="APH"/>
    <property type="match status" value="1"/>
</dbReference>
<gene>
    <name evidence="2" type="ORF">IM811_000194</name>
</gene>
<dbReference type="PANTHER" id="PTHR21310">
    <property type="entry name" value="AMINOGLYCOSIDE PHOSPHOTRANSFERASE-RELATED-RELATED"/>
    <property type="match status" value="1"/>
</dbReference>
<dbReference type="Proteomes" id="UP000616885">
    <property type="component" value="Unassembled WGS sequence"/>
</dbReference>
<reference evidence="2" key="1">
    <citation type="submission" date="2020-10" db="EMBL/GenBank/DDBJ databases">
        <title>High-Quality Genome Resource of Clonostachys rosea strain S41 by Oxford Nanopore Long-Read Sequencing.</title>
        <authorList>
            <person name="Wang H."/>
        </authorList>
    </citation>
    <scope>NUCLEOTIDE SEQUENCE</scope>
    <source>
        <strain evidence="2">S41</strain>
    </source>
</reference>
<dbReference type="EMBL" id="JADCTT010000001">
    <property type="protein sequence ID" value="KAF9758500.1"/>
    <property type="molecule type" value="Genomic_DNA"/>
</dbReference>
<proteinExistence type="predicted"/>
<dbReference type="Gene3D" id="3.90.1200.10">
    <property type="match status" value="1"/>
</dbReference>
<evidence type="ECO:0000313" key="3">
    <source>
        <dbReference type="Proteomes" id="UP000616885"/>
    </source>
</evidence>
<sequence length="384" mass="43331">MGLVERRDLVPDEKILSEIFPAAVELRLASCQVMSKTFDTCTSSIRDDPTLHPGYPPDVIIRLETSRARLAAVAALQHLAHAQLSDLVPRVLHVGSATTTDARQVEYTVSTYCTGKVPLEGVWNTLDKTHQLELVDSVVHAMEKLQTLSINNMGHLQLLSNSIGGPRFGYFRDVKHFLDGITQASNHTSTTCKLLDIEGGVALESIYDDTDRVELSHADLQDLRHHTVLCHNDLEPRNILVKTISSPEGKGKYYQVASLIDWEMSGFYPFTYKFSLNDTVLGSSNLSFSWYALFKERTSFLLPRGECHTKFIRALRVIDGSSKRAMMRNVGVLFQTKWIKREQIETQDLRQGWARKHGTKAPESFTEDDRECLEQEVLSELGYC</sequence>
<dbReference type="PANTHER" id="PTHR21310:SF39">
    <property type="entry name" value="AMINOGLYCOSIDE PHOSPHOTRANSFERASE DOMAIN-CONTAINING PROTEIN"/>
    <property type="match status" value="1"/>
</dbReference>
<protein>
    <recommendedName>
        <fullName evidence="1">Aminoglycoside phosphotransferase domain-containing protein</fullName>
    </recommendedName>
</protein>
<dbReference type="InterPro" id="IPR002575">
    <property type="entry name" value="Aminoglycoside_PTrfase"/>
</dbReference>
<organism evidence="2 3">
    <name type="scientific">Bionectria ochroleuca</name>
    <name type="common">Gliocladium roseum</name>
    <dbReference type="NCBI Taxonomy" id="29856"/>
    <lineage>
        <taxon>Eukaryota</taxon>
        <taxon>Fungi</taxon>
        <taxon>Dikarya</taxon>
        <taxon>Ascomycota</taxon>
        <taxon>Pezizomycotina</taxon>
        <taxon>Sordariomycetes</taxon>
        <taxon>Hypocreomycetidae</taxon>
        <taxon>Hypocreales</taxon>
        <taxon>Bionectriaceae</taxon>
        <taxon>Clonostachys</taxon>
    </lineage>
</organism>
<dbReference type="AlphaFoldDB" id="A0A8H7NLW3"/>
<dbReference type="InterPro" id="IPR011009">
    <property type="entry name" value="Kinase-like_dom_sf"/>
</dbReference>
<comment type="caution">
    <text evidence="2">The sequence shown here is derived from an EMBL/GenBank/DDBJ whole genome shotgun (WGS) entry which is preliminary data.</text>
</comment>
<accession>A0A8H7NLW3</accession>
<dbReference type="InterPro" id="IPR051678">
    <property type="entry name" value="AGP_Transferase"/>
</dbReference>
<name>A0A8H7NLW3_BIOOC</name>
<dbReference type="SUPFAM" id="SSF56112">
    <property type="entry name" value="Protein kinase-like (PK-like)"/>
    <property type="match status" value="1"/>
</dbReference>